<comment type="caution">
    <text evidence="2">The sequence shown here is derived from an EMBL/GenBank/DDBJ whole genome shotgun (WGS) entry which is preliminary data.</text>
</comment>
<feature type="region of interest" description="Disordered" evidence="1">
    <location>
        <begin position="229"/>
        <end position="287"/>
    </location>
</feature>
<evidence type="ECO:0000313" key="2">
    <source>
        <dbReference type="EMBL" id="OAO13067.1"/>
    </source>
</evidence>
<dbReference type="EMBL" id="LXWW01000472">
    <property type="protein sequence ID" value="OAO13067.1"/>
    <property type="molecule type" value="Genomic_DNA"/>
</dbReference>
<dbReference type="AlphaFoldDB" id="A0A196SAE1"/>
<dbReference type="Proteomes" id="UP000078348">
    <property type="component" value="Unassembled WGS sequence"/>
</dbReference>
<evidence type="ECO:0000256" key="1">
    <source>
        <dbReference type="SAM" id="MobiDB-lite"/>
    </source>
</evidence>
<accession>A0A196SAE1</accession>
<name>A0A196SAE1_BLAHN</name>
<feature type="compositionally biased region" description="Low complexity" evidence="1">
    <location>
        <begin position="255"/>
        <end position="287"/>
    </location>
</feature>
<protein>
    <submittedName>
        <fullName evidence="2">Uncharacterized protein</fullName>
    </submittedName>
</protein>
<evidence type="ECO:0000313" key="3">
    <source>
        <dbReference type="Proteomes" id="UP000078348"/>
    </source>
</evidence>
<feature type="compositionally biased region" description="Polar residues" evidence="1">
    <location>
        <begin position="237"/>
        <end position="254"/>
    </location>
</feature>
<reference evidence="2 3" key="1">
    <citation type="submission" date="2016-05" db="EMBL/GenBank/DDBJ databases">
        <title>Nuclear genome of Blastocystis sp. subtype 1 NandII.</title>
        <authorList>
            <person name="Gentekaki E."/>
            <person name="Curtis B."/>
            <person name="Stairs C."/>
            <person name="Eme L."/>
            <person name="Herman E."/>
            <person name="Klimes V."/>
            <person name="Arias M.C."/>
            <person name="Elias M."/>
            <person name="Hilliou F."/>
            <person name="Klute M."/>
            <person name="Malik S.-B."/>
            <person name="Pightling A."/>
            <person name="Rachubinski R."/>
            <person name="Salas D."/>
            <person name="Schlacht A."/>
            <person name="Suga H."/>
            <person name="Archibald J."/>
            <person name="Ball S.G."/>
            <person name="Clark G."/>
            <person name="Dacks J."/>
            <person name="Van Der Giezen M."/>
            <person name="Tsaousis A."/>
            <person name="Roger A."/>
        </authorList>
    </citation>
    <scope>NUCLEOTIDE SEQUENCE [LARGE SCALE GENOMIC DNA]</scope>
    <source>
        <strain evidence="3">ATCC 50177 / NandII</strain>
    </source>
</reference>
<organism evidence="2 3">
    <name type="scientific">Blastocystis sp. subtype 1 (strain ATCC 50177 / NandII)</name>
    <dbReference type="NCBI Taxonomy" id="478820"/>
    <lineage>
        <taxon>Eukaryota</taxon>
        <taxon>Sar</taxon>
        <taxon>Stramenopiles</taxon>
        <taxon>Bigyra</taxon>
        <taxon>Opalozoa</taxon>
        <taxon>Opalinata</taxon>
        <taxon>Blastocystidae</taxon>
        <taxon>Blastocystis</taxon>
    </lineage>
</organism>
<keyword evidence="3" id="KW-1185">Reference proteome</keyword>
<sequence>MNATIENYLHQARMQCMTGNVPACLSTYTWVINALCERQTAQNISPEERQSLERTLNNVTEEFTALRAMYPNVAIPTGPEAPQMPYKQENPMGVYPQIPSNAYAPAPNAVQNPQKPVGPDANPQDAVAQEELAPPKKQSQFYADIQESWNRGVHNVQEYVKDPHFKEDCERERENAKKWLDENQGVKRALEISTGVFVAIAKGVVVMTTTFLHEMNQIIFPPENAEKKTGSAELPIQSDQPVAQSIPSTNSASEPAQPIKPIAQPIFPNVQSPAQPTSSVSSSQSNN</sequence>
<proteinExistence type="predicted"/>
<feature type="region of interest" description="Disordered" evidence="1">
    <location>
        <begin position="103"/>
        <end position="138"/>
    </location>
</feature>
<gene>
    <name evidence="2" type="ORF">AV274_5284</name>
</gene>